<organism evidence="10 11">
    <name type="scientific">Candidatus Nitrospira kreftii</name>
    <dbReference type="NCBI Taxonomy" id="2652173"/>
    <lineage>
        <taxon>Bacteria</taxon>
        <taxon>Pseudomonadati</taxon>
        <taxon>Nitrospirota</taxon>
        <taxon>Nitrospiria</taxon>
        <taxon>Nitrospirales</taxon>
        <taxon>Nitrospiraceae</taxon>
        <taxon>Nitrospira</taxon>
    </lineage>
</organism>
<dbReference type="GO" id="GO:0020037">
    <property type="term" value="F:heme binding"/>
    <property type="evidence" value="ECO:0007669"/>
    <property type="project" value="InterPro"/>
</dbReference>
<keyword evidence="6 8" id="KW-0503">Monooxygenase</keyword>
<dbReference type="GO" id="GO:0016705">
    <property type="term" value="F:oxidoreductase activity, acting on paired donors, with incorporation or reduction of molecular oxygen"/>
    <property type="evidence" value="ECO:0007669"/>
    <property type="project" value="InterPro"/>
</dbReference>
<dbReference type="InterPro" id="IPR050196">
    <property type="entry name" value="Cytochrome_P450_Monoox"/>
</dbReference>
<accession>A0A7S8J2K6</accession>
<dbReference type="SUPFAM" id="SSF48264">
    <property type="entry name" value="Cytochrome P450"/>
    <property type="match status" value="1"/>
</dbReference>
<feature type="region of interest" description="Disordered" evidence="9">
    <location>
        <begin position="471"/>
        <end position="492"/>
    </location>
</feature>
<dbReference type="PRINTS" id="PR00385">
    <property type="entry name" value="P450"/>
</dbReference>
<evidence type="ECO:0000256" key="7">
    <source>
        <dbReference type="PIRSR" id="PIRSR602401-1"/>
    </source>
</evidence>
<evidence type="ECO:0000313" key="11">
    <source>
        <dbReference type="Proteomes" id="UP000593737"/>
    </source>
</evidence>
<dbReference type="Pfam" id="PF00067">
    <property type="entry name" value="p450"/>
    <property type="match status" value="1"/>
</dbReference>
<evidence type="ECO:0000256" key="8">
    <source>
        <dbReference type="RuleBase" id="RU000461"/>
    </source>
</evidence>
<evidence type="ECO:0000256" key="5">
    <source>
        <dbReference type="ARBA" id="ARBA00023004"/>
    </source>
</evidence>
<keyword evidence="3 7" id="KW-0479">Metal-binding</keyword>
<evidence type="ECO:0000256" key="4">
    <source>
        <dbReference type="ARBA" id="ARBA00023002"/>
    </source>
</evidence>
<dbReference type="Gene3D" id="1.10.630.10">
    <property type="entry name" value="Cytochrome P450"/>
    <property type="match status" value="1"/>
</dbReference>
<dbReference type="InterPro" id="IPR002401">
    <property type="entry name" value="Cyt_P450_E_grp-I"/>
</dbReference>
<evidence type="ECO:0000256" key="9">
    <source>
        <dbReference type="SAM" id="MobiDB-lite"/>
    </source>
</evidence>
<reference evidence="10 11" key="1">
    <citation type="journal article" date="2020" name="ISME J.">
        <title>Enrichment and physiological characterization of a novel comammox Nitrospira indicates ammonium inhibition of complete nitrification.</title>
        <authorList>
            <person name="Sakoula D."/>
            <person name="Koch H."/>
            <person name="Frank J."/>
            <person name="Jetten M.S.M."/>
            <person name="van Kessel M.A.H.J."/>
            <person name="Lucker S."/>
        </authorList>
    </citation>
    <scope>NUCLEOTIDE SEQUENCE [LARGE SCALE GENOMIC DNA]</scope>
    <source>
        <strain evidence="10">Comreactor17</strain>
    </source>
</reference>
<dbReference type="GO" id="GO:0005506">
    <property type="term" value="F:iron ion binding"/>
    <property type="evidence" value="ECO:0007669"/>
    <property type="project" value="InterPro"/>
</dbReference>
<comment type="similarity">
    <text evidence="1 8">Belongs to the cytochrome P450 family.</text>
</comment>
<dbReference type="PROSITE" id="PS00086">
    <property type="entry name" value="CYTOCHROME_P450"/>
    <property type="match status" value="1"/>
</dbReference>
<feature type="binding site" description="axial binding residue" evidence="7">
    <location>
        <position position="422"/>
    </location>
    <ligand>
        <name>heme</name>
        <dbReference type="ChEBI" id="CHEBI:30413"/>
    </ligand>
    <ligandPart>
        <name>Fe</name>
        <dbReference type="ChEBI" id="CHEBI:18248"/>
    </ligandPart>
</feature>
<dbReference type="InterPro" id="IPR036396">
    <property type="entry name" value="Cyt_P450_sf"/>
</dbReference>
<dbReference type="Proteomes" id="UP000593737">
    <property type="component" value="Chromosome"/>
</dbReference>
<proteinExistence type="inferred from homology"/>
<keyword evidence="2 7" id="KW-0349">Heme</keyword>
<dbReference type="KEGG" id="nkf:Nkreftii_004044"/>
<dbReference type="GO" id="GO:0004497">
    <property type="term" value="F:monooxygenase activity"/>
    <property type="evidence" value="ECO:0007669"/>
    <property type="project" value="UniProtKB-KW"/>
</dbReference>
<dbReference type="PRINTS" id="PR00463">
    <property type="entry name" value="EP450I"/>
</dbReference>
<evidence type="ECO:0000256" key="3">
    <source>
        <dbReference type="ARBA" id="ARBA00022723"/>
    </source>
</evidence>
<dbReference type="AlphaFoldDB" id="A0A7S8J2K6"/>
<gene>
    <name evidence="10" type="ORF">Nkreftii_004044</name>
</gene>
<keyword evidence="5 7" id="KW-0408">Iron</keyword>
<protein>
    <submittedName>
        <fullName evidence="10">Cytochrome P450</fullName>
    </submittedName>
</protein>
<keyword evidence="4 8" id="KW-0560">Oxidoreductase</keyword>
<comment type="cofactor">
    <cofactor evidence="7">
        <name>heme</name>
        <dbReference type="ChEBI" id="CHEBI:30413"/>
    </cofactor>
</comment>
<evidence type="ECO:0000256" key="2">
    <source>
        <dbReference type="ARBA" id="ARBA00022617"/>
    </source>
</evidence>
<name>A0A7S8J2K6_9BACT</name>
<evidence type="ECO:0000256" key="6">
    <source>
        <dbReference type="ARBA" id="ARBA00023033"/>
    </source>
</evidence>
<dbReference type="CDD" id="cd20620">
    <property type="entry name" value="CYP132-like"/>
    <property type="match status" value="1"/>
</dbReference>
<dbReference type="PANTHER" id="PTHR24291:SF50">
    <property type="entry name" value="BIFUNCTIONAL ALBAFLAVENONE MONOOXYGENASE_TERPENE SYNTHASE"/>
    <property type="match status" value="1"/>
</dbReference>
<dbReference type="EMBL" id="CP047423">
    <property type="protein sequence ID" value="QPD06270.1"/>
    <property type="molecule type" value="Genomic_DNA"/>
</dbReference>
<evidence type="ECO:0000256" key="1">
    <source>
        <dbReference type="ARBA" id="ARBA00010617"/>
    </source>
</evidence>
<dbReference type="PANTHER" id="PTHR24291">
    <property type="entry name" value="CYTOCHROME P450 FAMILY 4"/>
    <property type="match status" value="1"/>
</dbReference>
<sequence>MHHGGSEWLENTQCDTVRPLMPDSVPTSFTLVDVPGAVPLLGHLGTFKKRPLESLSSWWRQYGDALRFRLGPRKLYLFSHPDLAEEVLVKQSDRFVKVYDPQRPTGLALVLGNGLVTSSGEVWKRHRRIIQPIFHRSRIATMADRMAQVGEQRIAAWEHQAGSTIDIAAEMMKLALEVISQTMFSTSMTQHIDRISHALQISIKYAFDSFSNPLFLPRWVPTARNREFHSVMQFMDGLIYGLLAERRHSGAHHDDLLDLLLQARDEETGQKLSDQELRDEALTIFAAGHETTANALAWTWYLLATHPEARQRFHEEIDHVLQGRTPTADDLPHLPYTRAVFDESLRLYPPAPAVQRKAATRTTVGGVSLPEGSFVLVGTYNLHRHLDFWPNPEQFRPERWLDGEKPTSRYAYMPFGAGPRTCVGLHFASIEGALLLALIGRQYHLQLAQDSVEPYLMVTLRPKGGIRMTLQPRQVQATSPAKPAAPHTGESS</sequence>
<dbReference type="InterPro" id="IPR001128">
    <property type="entry name" value="Cyt_P450"/>
</dbReference>
<evidence type="ECO:0000313" key="10">
    <source>
        <dbReference type="EMBL" id="QPD06270.1"/>
    </source>
</evidence>
<dbReference type="InterPro" id="IPR017972">
    <property type="entry name" value="Cyt_P450_CS"/>
</dbReference>